<evidence type="ECO:0000259" key="5">
    <source>
        <dbReference type="PROSITE" id="PS50931"/>
    </source>
</evidence>
<dbReference type="GO" id="GO:0003700">
    <property type="term" value="F:DNA-binding transcription factor activity"/>
    <property type="evidence" value="ECO:0007669"/>
    <property type="project" value="InterPro"/>
</dbReference>
<dbReference type="SUPFAM" id="SSF46785">
    <property type="entry name" value="Winged helix' DNA-binding domain"/>
    <property type="match status" value="1"/>
</dbReference>
<dbReference type="AlphaFoldDB" id="A0A975J1A2"/>
<evidence type="ECO:0000313" key="6">
    <source>
        <dbReference type="EMBL" id="QUE52191.1"/>
    </source>
</evidence>
<dbReference type="Pfam" id="PF00126">
    <property type="entry name" value="HTH_1"/>
    <property type="match status" value="1"/>
</dbReference>
<organism evidence="6 7">
    <name type="scientific">Luteolibacter ambystomatis</name>
    <dbReference type="NCBI Taxonomy" id="2824561"/>
    <lineage>
        <taxon>Bacteria</taxon>
        <taxon>Pseudomonadati</taxon>
        <taxon>Verrucomicrobiota</taxon>
        <taxon>Verrucomicrobiia</taxon>
        <taxon>Verrucomicrobiales</taxon>
        <taxon>Verrucomicrobiaceae</taxon>
        <taxon>Luteolibacter</taxon>
    </lineage>
</organism>
<dbReference type="InterPro" id="IPR005119">
    <property type="entry name" value="LysR_subst-bd"/>
</dbReference>
<accession>A0A975J1A2</accession>
<dbReference type="Proteomes" id="UP000676169">
    <property type="component" value="Chromosome"/>
</dbReference>
<keyword evidence="4" id="KW-0804">Transcription</keyword>
<gene>
    <name evidence="6" type="ORF">KBB96_04695</name>
</gene>
<dbReference type="Gene3D" id="1.10.10.10">
    <property type="entry name" value="Winged helix-like DNA-binding domain superfamily/Winged helix DNA-binding domain"/>
    <property type="match status" value="1"/>
</dbReference>
<dbReference type="Gene3D" id="3.40.190.10">
    <property type="entry name" value="Periplasmic binding protein-like II"/>
    <property type="match status" value="2"/>
</dbReference>
<evidence type="ECO:0000313" key="7">
    <source>
        <dbReference type="Proteomes" id="UP000676169"/>
    </source>
</evidence>
<protein>
    <submittedName>
        <fullName evidence="6">LysR family transcriptional regulator</fullName>
    </submittedName>
</protein>
<dbReference type="InterPro" id="IPR036390">
    <property type="entry name" value="WH_DNA-bd_sf"/>
</dbReference>
<sequence length="311" mass="34145">MEFELRSLLVFRHLAGCGSFSETAKHWGISQPAVSLTISKLESAIGLVLFERSPTGAKLTADGHAFMPRADEVCQCYAGLIDGLRTWNRRETKEVLLACDGTSIGRTLIADLAAGRVPNLSTKVVTCDLQDRWGAALETNRFDLALSGRFLRAGLDSNIQEAVLLRERGITVAWNPTFHSFDTHQFSFPEILKSTVLLPSVKVVAGFYEFFLRWCHEAYGTQPAHTMAFDTEEAAASACKAGLGVMLAPGDLIPRLGDEARHYESVRTFEFLLPQAFTYGIYCRAEEASKDVLATAAAISSHLARRGLLAR</sequence>
<keyword evidence="3" id="KW-0238">DNA-binding</keyword>
<evidence type="ECO:0000256" key="3">
    <source>
        <dbReference type="ARBA" id="ARBA00023125"/>
    </source>
</evidence>
<dbReference type="Pfam" id="PF03466">
    <property type="entry name" value="LysR_substrate"/>
    <property type="match status" value="1"/>
</dbReference>
<dbReference type="GO" id="GO:0000976">
    <property type="term" value="F:transcription cis-regulatory region binding"/>
    <property type="evidence" value="ECO:0007669"/>
    <property type="project" value="TreeGrafter"/>
</dbReference>
<evidence type="ECO:0000256" key="2">
    <source>
        <dbReference type="ARBA" id="ARBA00023015"/>
    </source>
</evidence>
<dbReference type="PANTHER" id="PTHR30126:SF40">
    <property type="entry name" value="HTH-TYPE TRANSCRIPTIONAL REGULATOR GLTR"/>
    <property type="match status" value="1"/>
</dbReference>
<keyword evidence="2" id="KW-0805">Transcription regulation</keyword>
<dbReference type="PANTHER" id="PTHR30126">
    <property type="entry name" value="HTH-TYPE TRANSCRIPTIONAL REGULATOR"/>
    <property type="match status" value="1"/>
</dbReference>
<dbReference type="EMBL" id="CP073100">
    <property type="protein sequence ID" value="QUE52191.1"/>
    <property type="molecule type" value="Genomic_DNA"/>
</dbReference>
<dbReference type="KEGG" id="lamb:KBB96_04695"/>
<dbReference type="InterPro" id="IPR000847">
    <property type="entry name" value="LysR_HTH_N"/>
</dbReference>
<dbReference type="PRINTS" id="PR00039">
    <property type="entry name" value="HTHLYSR"/>
</dbReference>
<comment type="similarity">
    <text evidence="1">Belongs to the LysR transcriptional regulatory family.</text>
</comment>
<keyword evidence="7" id="KW-1185">Reference proteome</keyword>
<evidence type="ECO:0000256" key="1">
    <source>
        <dbReference type="ARBA" id="ARBA00009437"/>
    </source>
</evidence>
<dbReference type="InterPro" id="IPR036388">
    <property type="entry name" value="WH-like_DNA-bd_sf"/>
</dbReference>
<dbReference type="SUPFAM" id="SSF53850">
    <property type="entry name" value="Periplasmic binding protein-like II"/>
    <property type="match status" value="1"/>
</dbReference>
<dbReference type="RefSeq" id="WP_211632872.1">
    <property type="nucleotide sequence ID" value="NZ_CP073100.1"/>
</dbReference>
<feature type="domain" description="HTH lysR-type" evidence="5">
    <location>
        <begin position="3"/>
        <end position="60"/>
    </location>
</feature>
<evidence type="ECO:0000256" key="4">
    <source>
        <dbReference type="ARBA" id="ARBA00023163"/>
    </source>
</evidence>
<proteinExistence type="inferred from homology"/>
<reference evidence="6" key="1">
    <citation type="submission" date="2021-04" db="EMBL/GenBank/DDBJ databases">
        <title>Luteolibacter sp. 32A isolated from the skin of an Anderson's salamander (Ambystoma andersonii).</title>
        <authorList>
            <person name="Spergser J."/>
            <person name="Busse H.-J."/>
        </authorList>
    </citation>
    <scope>NUCLEOTIDE SEQUENCE</scope>
    <source>
        <strain evidence="6">32A</strain>
    </source>
</reference>
<dbReference type="PROSITE" id="PS50931">
    <property type="entry name" value="HTH_LYSR"/>
    <property type="match status" value="1"/>
</dbReference>
<name>A0A975J1A2_9BACT</name>